<dbReference type="InterPro" id="IPR006026">
    <property type="entry name" value="Peptidase_Metallo"/>
</dbReference>
<dbReference type="InterPro" id="IPR024079">
    <property type="entry name" value="MetalloPept_cat_dom_sf"/>
</dbReference>
<dbReference type="PANTHER" id="PTHR10201">
    <property type="entry name" value="MATRIX METALLOPROTEINASE"/>
    <property type="match status" value="1"/>
</dbReference>
<dbReference type="Gene3D" id="3.40.390.10">
    <property type="entry name" value="Collagenase (Catalytic Domain)"/>
    <property type="match status" value="1"/>
</dbReference>
<dbReference type="InterPro" id="IPR001818">
    <property type="entry name" value="Pept_M10_metallopeptidase"/>
</dbReference>
<dbReference type="InterPro" id="IPR021190">
    <property type="entry name" value="Pept_M10A"/>
</dbReference>
<dbReference type="GO" id="GO:0008270">
    <property type="term" value="F:zinc ion binding"/>
    <property type="evidence" value="ECO:0007669"/>
    <property type="project" value="InterPro"/>
</dbReference>
<keyword evidence="4" id="KW-0862">Zinc</keyword>
<evidence type="ECO:0000256" key="4">
    <source>
        <dbReference type="ARBA" id="ARBA00022833"/>
    </source>
</evidence>
<dbReference type="SUPFAM" id="SSF55486">
    <property type="entry name" value="Metalloproteases ('zincins'), catalytic domain"/>
    <property type="match status" value="1"/>
</dbReference>
<evidence type="ECO:0000256" key="1">
    <source>
        <dbReference type="ARBA" id="ARBA00022670"/>
    </source>
</evidence>
<evidence type="ECO:0000259" key="5">
    <source>
        <dbReference type="SMART" id="SM00235"/>
    </source>
</evidence>
<organism evidence="6 7">
    <name type="scientific">Labilithrix luteola</name>
    <dbReference type="NCBI Taxonomy" id="1391654"/>
    <lineage>
        <taxon>Bacteria</taxon>
        <taxon>Pseudomonadati</taxon>
        <taxon>Myxococcota</taxon>
        <taxon>Polyangia</taxon>
        <taxon>Polyangiales</taxon>
        <taxon>Labilitrichaceae</taxon>
        <taxon>Labilithrix</taxon>
    </lineage>
</organism>
<evidence type="ECO:0000256" key="3">
    <source>
        <dbReference type="ARBA" id="ARBA00022801"/>
    </source>
</evidence>
<dbReference type="Proteomes" id="UP000064967">
    <property type="component" value="Chromosome"/>
</dbReference>
<dbReference type="AlphaFoldDB" id="A0A0K1QAY7"/>
<dbReference type="GO" id="GO:0031012">
    <property type="term" value="C:extracellular matrix"/>
    <property type="evidence" value="ECO:0007669"/>
    <property type="project" value="InterPro"/>
</dbReference>
<reference evidence="6 7" key="1">
    <citation type="submission" date="2015-08" db="EMBL/GenBank/DDBJ databases">
        <authorList>
            <person name="Babu N.S."/>
            <person name="Beckwith C.J."/>
            <person name="Beseler K.G."/>
            <person name="Brison A."/>
            <person name="Carone J.V."/>
            <person name="Caskin T.P."/>
            <person name="Diamond M."/>
            <person name="Durham M.E."/>
            <person name="Foxe J.M."/>
            <person name="Go M."/>
            <person name="Henderson B.A."/>
            <person name="Jones I.B."/>
            <person name="McGettigan J.A."/>
            <person name="Micheletti S.J."/>
            <person name="Nasrallah M.E."/>
            <person name="Ortiz D."/>
            <person name="Piller C.R."/>
            <person name="Privatt S.R."/>
            <person name="Schneider S.L."/>
            <person name="Sharp S."/>
            <person name="Smith T.C."/>
            <person name="Stanton J.D."/>
            <person name="Ullery H.E."/>
            <person name="Wilson R.J."/>
            <person name="Serrano M.G."/>
            <person name="Buck G."/>
            <person name="Lee V."/>
            <person name="Wang Y."/>
            <person name="Carvalho R."/>
            <person name="Voegtly L."/>
            <person name="Shi R."/>
            <person name="Duckworth R."/>
            <person name="Johnson A."/>
            <person name="Loviza R."/>
            <person name="Walstead R."/>
            <person name="Shah Z."/>
            <person name="Kiflezghi M."/>
            <person name="Wade K."/>
            <person name="Ball S.L."/>
            <person name="Bradley K.W."/>
            <person name="Asai D.J."/>
            <person name="Bowman C.A."/>
            <person name="Russell D.A."/>
            <person name="Pope W.H."/>
            <person name="Jacobs-Sera D."/>
            <person name="Hendrix R.W."/>
            <person name="Hatfull G.F."/>
        </authorList>
    </citation>
    <scope>NUCLEOTIDE SEQUENCE [LARGE SCALE GENOMIC DNA]</scope>
    <source>
        <strain evidence="6 7">DSM 27648</strain>
    </source>
</reference>
<dbReference type="KEGG" id="llu:AKJ09_09561"/>
<sequence>MVPAPLFLAPIDDTVTVVAVEVSQGSGPLADEPITIATLRARDGAEHIARIVGGPNAHGGFTRLAGYVVPVVGMRVRADLLDTTPAWKPAGVLPTPRTSFALNTPAGTWPDTALPVTFVLAGSTSRDVGDEALAELDVATRTWSNVDCTGFRAGVGAKSTAPAGDDGINGVYFQNQEWPAGLVAGAIGQTVVHVDASGRYRDADIHINSKNFRFSLDGQDGTIDLRSVLVHELGHALGLGHSTDPRATMFATVQGLRSRSLEKDDIVGVCTLYPGEGEPGCDSSPCPSPLLCVAGRCQRRGDATDVCSPCERVPGACDAAGDDARCIDIGEGATAGRVCGRACENDTDCGMGFHCRDTTTSGDRQCVSEVRCANGANVCTTDTDCRLGTCRAGACVGPTTEDAGNVDPAATPTEAGVAADASDTPVHEAGCTCSMPSGGSHAAPLGLVTLTFATLARAWKRRSRR</sequence>
<evidence type="ECO:0000256" key="2">
    <source>
        <dbReference type="ARBA" id="ARBA00022723"/>
    </source>
</evidence>
<proteinExistence type="predicted"/>
<feature type="domain" description="Peptidase metallopeptidase" evidence="5">
    <location>
        <begin position="105"/>
        <end position="275"/>
    </location>
</feature>
<dbReference type="GO" id="GO:0004222">
    <property type="term" value="F:metalloendopeptidase activity"/>
    <property type="evidence" value="ECO:0007669"/>
    <property type="project" value="InterPro"/>
</dbReference>
<keyword evidence="3" id="KW-0378">Hydrolase</keyword>
<keyword evidence="1" id="KW-0645">Protease</keyword>
<gene>
    <name evidence="6" type="ORF">AKJ09_09561</name>
</gene>
<evidence type="ECO:0000313" key="6">
    <source>
        <dbReference type="EMBL" id="AKV02898.1"/>
    </source>
</evidence>
<dbReference type="EMBL" id="CP012333">
    <property type="protein sequence ID" value="AKV02898.1"/>
    <property type="molecule type" value="Genomic_DNA"/>
</dbReference>
<keyword evidence="2" id="KW-0479">Metal-binding</keyword>
<dbReference type="SMART" id="SM00235">
    <property type="entry name" value="ZnMc"/>
    <property type="match status" value="1"/>
</dbReference>
<evidence type="ECO:0000313" key="7">
    <source>
        <dbReference type="Proteomes" id="UP000064967"/>
    </source>
</evidence>
<accession>A0A0K1QAY7</accession>
<dbReference type="GO" id="GO:0006508">
    <property type="term" value="P:proteolysis"/>
    <property type="evidence" value="ECO:0007669"/>
    <property type="project" value="UniProtKB-KW"/>
</dbReference>
<keyword evidence="7" id="KW-1185">Reference proteome</keyword>
<name>A0A0K1QAY7_9BACT</name>
<dbReference type="PRINTS" id="PR00138">
    <property type="entry name" value="MATRIXIN"/>
</dbReference>
<dbReference type="RefSeq" id="WP_169928350.1">
    <property type="nucleotide sequence ID" value="NZ_CP012333.1"/>
</dbReference>
<protein>
    <recommendedName>
        <fullName evidence="5">Peptidase metallopeptidase domain-containing protein</fullName>
    </recommendedName>
</protein>
<dbReference type="Pfam" id="PF00413">
    <property type="entry name" value="Peptidase_M10"/>
    <property type="match status" value="1"/>
</dbReference>
<dbReference type="STRING" id="1391654.AKJ09_09561"/>